<dbReference type="RefSeq" id="WP_408156372.1">
    <property type="nucleotide sequence ID" value="NZ_JAQQFM010000003.1"/>
</dbReference>
<comment type="caution">
    <text evidence="2">The sequence shown here is derived from an EMBL/GenBank/DDBJ whole genome shotgun (WGS) entry which is preliminary data.</text>
</comment>
<accession>A0ABW9A7Z7</accession>
<dbReference type="EMBL" id="JAQQFM010000003">
    <property type="protein sequence ID" value="MFL9924090.1"/>
    <property type="molecule type" value="Genomic_DNA"/>
</dbReference>
<dbReference type="Proteomes" id="UP001629246">
    <property type="component" value="Unassembled WGS sequence"/>
</dbReference>
<keyword evidence="1" id="KW-0812">Transmembrane</keyword>
<reference evidence="2 3" key="1">
    <citation type="journal article" date="2024" name="Chem. Sci.">
        <title>Discovery of megapolipeptins by genome mining of a Burkholderiales bacteria collection.</title>
        <authorList>
            <person name="Paulo B.S."/>
            <person name="Recchia M.J.J."/>
            <person name="Lee S."/>
            <person name="Fergusson C.H."/>
            <person name="Romanowski S.B."/>
            <person name="Hernandez A."/>
            <person name="Krull N."/>
            <person name="Liu D.Y."/>
            <person name="Cavanagh H."/>
            <person name="Bos A."/>
            <person name="Gray C.A."/>
            <person name="Murphy B.T."/>
            <person name="Linington R.G."/>
            <person name="Eustaquio A.S."/>
        </authorList>
    </citation>
    <scope>NUCLEOTIDE SEQUENCE [LARGE SCALE GENOMIC DNA]</scope>
    <source>
        <strain evidence="2 3">RL21-008-BIB-A</strain>
    </source>
</reference>
<name>A0ABW9A7Z7_9BURK</name>
<feature type="transmembrane region" description="Helical" evidence="1">
    <location>
        <begin position="60"/>
        <end position="79"/>
    </location>
</feature>
<organism evidence="2 3">
    <name type="scientific">Herbaspirillum lusitanum</name>
    <dbReference type="NCBI Taxonomy" id="213312"/>
    <lineage>
        <taxon>Bacteria</taxon>
        <taxon>Pseudomonadati</taxon>
        <taxon>Pseudomonadota</taxon>
        <taxon>Betaproteobacteria</taxon>
        <taxon>Burkholderiales</taxon>
        <taxon>Oxalobacteraceae</taxon>
        <taxon>Herbaspirillum</taxon>
    </lineage>
</organism>
<gene>
    <name evidence="2" type="ORF">PQR62_07435</name>
</gene>
<protein>
    <submittedName>
        <fullName evidence="2">Uncharacterized protein</fullName>
    </submittedName>
</protein>
<keyword evidence="1" id="KW-0472">Membrane</keyword>
<sequence length="179" mass="19883">MKQTPAFLQYPLNRGCANYVHTRAFWQVSAAEAGQTAAEFCWRWRFDHFNTESSIMRIRLVSYLFSAFTMVLAADAFAVSSQSDFDRAMSPHASSVRIALVNMPGESGSAMSRLADARSESSSCRTLRLQMNSAGSGEPTAQRVLPGYSRDGRFPAGVQTSSEYGERAKLEARHYSECR</sequence>
<evidence type="ECO:0000313" key="2">
    <source>
        <dbReference type="EMBL" id="MFL9924090.1"/>
    </source>
</evidence>
<keyword evidence="1" id="KW-1133">Transmembrane helix</keyword>
<evidence type="ECO:0000256" key="1">
    <source>
        <dbReference type="SAM" id="Phobius"/>
    </source>
</evidence>
<keyword evidence="3" id="KW-1185">Reference proteome</keyword>
<evidence type="ECO:0000313" key="3">
    <source>
        <dbReference type="Proteomes" id="UP001629246"/>
    </source>
</evidence>
<proteinExistence type="predicted"/>